<proteinExistence type="predicted"/>
<evidence type="ECO:0000313" key="4">
    <source>
        <dbReference type="Proteomes" id="UP000268652"/>
    </source>
</evidence>
<organism evidence="2 5">
    <name type="scientific">Streptomyces radicis</name>
    <dbReference type="NCBI Taxonomy" id="1750517"/>
    <lineage>
        <taxon>Bacteria</taxon>
        <taxon>Bacillati</taxon>
        <taxon>Actinomycetota</taxon>
        <taxon>Actinomycetes</taxon>
        <taxon>Kitasatosporales</taxon>
        <taxon>Streptomycetaceae</taxon>
        <taxon>Streptomyces</taxon>
    </lineage>
</organism>
<dbReference type="InterPro" id="IPR008775">
    <property type="entry name" value="Phytyl_CoA_dOase-like"/>
</dbReference>
<keyword evidence="4" id="KW-1185">Reference proteome</keyword>
<feature type="region of interest" description="Disordered" evidence="1">
    <location>
        <begin position="1"/>
        <end position="23"/>
    </location>
</feature>
<dbReference type="Pfam" id="PF05721">
    <property type="entry name" value="PhyH"/>
    <property type="match status" value="1"/>
</dbReference>
<evidence type="ECO:0000313" key="3">
    <source>
        <dbReference type="EMBL" id="RKN22742.1"/>
    </source>
</evidence>
<dbReference type="RefSeq" id="WP_120697415.1">
    <property type="nucleotide sequence ID" value="NZ_RBDX01000009.1"/>
</dbReference>
<dbReference type="EMBL" id="RBDX01000009">
    <property type="protein sequence ID" value="RKN09067.1"/>
    <property type="molecule type" value="Genomic_DNA"/>
</dbReference>
<evidence type="ECO:0000313" key="5">
    <source>
        <dbReference type="Proteomes" id="UP000275024"/>
    </source>
</evidence>
<gene>
    <name evidence="3" type="ORF">D7318_14395</name>
    <name evidence="2" type="ORF">D7319_14160</name>
</gene>
<sequence length="245" mass="26238">MTTRPTRPARPAALPPLTDDPDEAREHLAAHGVARLTGALPEPALSELRGAVLSAALHDPPPADRAQGVASQRVWALFAQGEGFLRLAEHPVALDLIASILGPSPLLSNLSANITHPGTGAMTPHFDQDWAERPWPHALAAHAIWMLDDFTEENGATLVVPGSHLAPEPPPDAHLVPATGPAGTALLLDARVWHGTGRNASADDSRIGVLAYYCRSYVRPQNNFALMLFEHLQKMSPARRELLGL</sequence>
<dbReference type="PANTHER" id="PTHR20883:SF48">
    <property type="entry name" value="ECTOINE DIOXYGENASE"/>
    <property type="match status" value="1"/>
</dbReference>
<accession>A0A3A9WSG9</accession>
<dbReference type="AlphaFoldDB" id="A0A3A9WSG9"/>
<reference evidence="4 5" key="1">
    <citation type="submission" date="2018-09" db="EMBL/GenBank/DDBJ databases">
        <title>Streptomyces sp. nov. DS1-2, an endophytic actinomycete isolated from roots of Dendrobium scabrilingue.</title>
        <authorList>
            <person name="Kuncharoen N."/>
            <person name="Kudo T."/>
            <person name="Ohkuma M."/>
            <person name="Yuki M."/>
            <person name="Tanasupawat S."/>
        </authorList>
    </citation>
    <scope>NUCLEOTIDE SEQUENCE [LARGE SCALE GENOMIC DNA]</scope>
    <source>
        <strain evidence="2 5">AZ1-7</strain>
        <strain evidence="3 4">DS1-2</strain>
    </source>
</reference>
<dbReference type="GO" id="GO:0005506">
    <property type="term" value="F:iron ion binding"/>
    <property type="evidence" value="ECO:0007669"/>
    <property type="project" value="UniProtKB-ARBA"/>
</dbReference>
<dbReference type="PANTHER" id="PTHR20883">
    <property type="entry name" value="PHYTANOYL-COA DIOXYGENASE DOMAIN CONTAINING 1"/>
    <property type="match status" value="1"/>
</dbReference>
<comment type="caution">
    <text evidence="2">The sequence shown here is derived from an EMBL/GenBank/DDBJ whole genome shotgun (WGS) entry which is preliminary data.</text>
</comment>
<dbReference type="Gene3D" id="2.60.120.620">
    <property type="entry name" value="q2cbj1_9rhob like domain"/>
    <property type="match status" value="1"/>
</dbReference>
<evidence type="ECO:0000256" key="1">
    <source>
        <dbReference type="SAM" id="MobiDB-lite"/>
    </source>
</evidence>
<dbReference type="Proteomes" id="UP000268652">
    <property type="component" value="Unassembled WGS sequence"/>
</dbReference>
<protein>
    <recommendedName>
        <fullName evidence="6">Phytanoyl-CoA dioxygenase</fullName>
    </recommendedName>
</protein>
<evidence type="ECO:0000313" key="2">
    <source>
        <dbReference type="EMBL" id="RKN09067.1"/>
    </source>
</evidence>
<feature type="compositionally biased region" description="Low complexity" evidence="1">
    <location>
        <begin position="1"/>
        <end position="17"/>
    </location>
</feature>
<dbReference type="SUPFAM" id="SSF51197">
    <property type="entry name" value="Clavaminate synthase-like"/>
    <property type="match status" value="1"/>
</dbReference>
<dbReference type="OrthoDB" id="9796766at2"/>
<evidence type="ECO:0008006" key="6">
    <source>
        <dbReference type="Google" id="ProtNLM"/>
    </source>
</evidence>
<dbReference type="EMBL" id="RBDY01000009">
    <property type="protein sequence ID" value="RKN22742.1"/>
    <property type="molecule type" value="Genomic_DNA"/>
</dbReference>
<name>A0A3A9WSG9_9ACTN</name>
<dbReference type="GO" id="GO:0016706">
    <property type="term" value="F:2-oxoglutarate-dependent dioxygenase activity"/>
    <property type="evidence" value="ECO:0007669"/>
    <property type="project" value="UniProtKB-ARBA"/>
</dbReference>
<dbReference type="Proteomes" id="UP000275024">
    <property type="component" value="Unassembled WGS sequence"/>
</dbReference>